<proteinExistence type="predicted"/>
<evidence type="ECO:0000313" key="3">
    <source>
        <dbReference type="Proteomes" id="UP001465976"/>
    </source>
</evidence>
<evidence type="ECO:0000313" key="2">
    <source>
        <dbReference type="EMBL" id="KAL0566619.1"/>
    </source>
</evidence>
<dbReference type="EMBL" id="JBAHYK010001836">
    <property type="protein sequence ID" value="KAL0566619.1"/>
    <property type="molecule type" value="Genomic_DNA"/>
</dbReference>
<sequence>MPRPKIYKNAAQKKAASKLKSKRYYWNHREQVLSRVKAYQQSQQMQPARDEEGARVAKGASEASGQVECSSISDPISEARRLCLVVLNKTKSNPLHFVHCLYEDTLKCPHSTNLDVVGSLSLLSSAVSLFTSLSNSTLSLLNNVLQYDGAGTVFNEAESISSTTRTILACLEDIQCAILLEDVLGTYERGEYLFQQSQTRLKLLRL</sequence>
<keyword evidence="3" id="KW-1185">Reference proteome</keyword>
<reference evidence="2 3" key="1">
    <citation type="submission" date="2024-02" db="EMBL/GenBank/DDBJ databases">
        <title>A draft genome for the cacao thread blight pathogen Marasmius crinis-equi.</title>
        <authorList>
            <person name="Cohen S.P."/>
            <person name="Baruah I.K."/>
            <person name="Amoako-Attah I."/>
            <person name="Bukari Y."/>
            <person name="Meinhardt L.W."/>
            <person name="Bailey B.A."/>
        </authorList>
    </citation>
    <scope>NUCLEOTIDE SEQUENCE [LARGE SCALE GENOMIC DNA]</scope>
    <source>
        <strain evidence="2 3">GH-76</strain>
    </source>
</reference>
<name>A0ABR3EUZ3_9AGAR</name>
<comment type="caution">
    <text evidence="2">The sequence shown here is derived from an EMBL/GenBank/DDBJ whole genome shotgun (WGS) entry which is preliminary data.</text>
</comment>
<feature type="region of interest" description="Disordered" evidence="1">
    <location>
        <begin position="37"/>
        <end position="60"/>
    </location>
</feature>
<organism evidence="2 3">
    <name type="scientific">Marasmius crinis-equi</name>
    <dbReference type="NCBI Taxonomy" id="585013"/>
    <lineage>
        <taxon>Eukaryota</taxon>
        <taxon>Fungi</taxon>
        <taxon>Dikarya</taxon>
        <taxon>Basidiomycota</taxon>
        <taxon>Agaricomycotina</taxon>
        <taxon>Agaricomycetes</taxon>
        <taxon>Agaricomycetidae</taxon>
        <taxon>Agaricales</taxon>
        <taxon>Marasmiineae</taxon>
        <taxon>Marasmiaceae</taxon>
        <taxon>Marasmius</taxon>
    </lineage>
</organism>
<dbReference type="Proteomes" id="UP001465976">
    <property type="component" value="Unassembled WGS sequence"/>
</dbReference>
<gene>
    <name evidence="2" type="ORF">V5O48_015395</name>
</gene>
<accession>A0ABR3EUZ3</accession>
<evidence type="ECO:0000256" key="1">
    <source>
        <dbReference type="SAM" id="MobiDB-lite"/>
    </source>
</evidence>
<protein>
    <submittedName>
        <fullName evidence="2">Uncharacterized protein</fullName>
    </submittedName>
</protein>